<evidence type="ECO:0000256" key="1">
    <source>
        <dbReference type="SAM" id="MobiDB-lite"/>
    </source>
</evidence>
<dbReference type="Proteomes" id="UP000076798">
    <property type="component" value="Unassembled WGS sequence"/>
</dbReference>
<protein>
    <submittedName>
        <fullName evidence="2">Uncharacterized protein</fullName>
    </submittedName>
</protein>
<accession>A0A165XCI1</accession>
<feature type="region of interest" description="Disordered" evidence="1">
    <location>
        <begin position="275"/>
        <end position="322"/>
    </location>
</feature>
<evidence type="ECO:0000313" key="2">
    <source>
        <dbReference type="EMBL" id="KZT32059.1"/>
    </source>
</evidence>
<evidence type="ECO:0000313" key="3">
    <source>
        <dbReference type="Proteomes" id="UP000076798"/>
    </source>
</evidence>
<name>A0A165XCI1_9AGAM</name>
<feature type="compositionally biased region" description="Basic and acidic residues" evidence="1">
    <location>
        <begin position="287"/>
        <end position="297"/>
    </location>
</feature>
<dbReference type="EMBL" id="KV428395">
    <property type="protein sequence ID" value="KZT32059.1"/>
    <property type="molecule type" value="Genomic_DNA"/>
</dbReference>
<organism evidence="2 3">
    <name type="scientific">Sistotremastrum suecicum HHB10207 ss-3</name>
    <dbReference type="NCBI Taxonomy" id="1314776"/>
    <lineage>
        <taxon>Eukaryota</taxon>
        <taxon>Fungi</taxon>
        <taxon>Dikarya</taxon>
        <taxon>Basidiomycota</taxon>
        <taxon>Agaricomycotina</taxon>
        <taxon>Agaricomycetes</taxon>
        <taxon>Sistotremastrales</taxon>
        <taxon>Sistotremastraceae</taxon>
        <taxon>Sistotremastrum</taxon>
    </lineage>
</organism>
<reference evidence="2 3" key="1">
    <citation type="journal article" date="2016" name="Mol. Biol. Evol.">
        <title>Comparative Genomics of Early-Diverging Mushroom-Forming Fungi Provides Insights into the Origins of Lignocellulose Decay Capabilities.</title>
        <authorList>
            <person name="Nagy L.G."/>
            <person name="Riley R."/>
            <person name="Tritt A."/>
            <person name="Adam C."/>
            <person name="Daum C."/>
            <person name="Floudas D."/>
            <person name="Sun H."/>
            <person name="Yadav J.S."/>
            <person name="Pangilinan J."/>
            <person name="Larsson K.H."/>
            <person name="Matsuura K."/>
            <person name="Barry K."/>
            <person name="Labutti K."/>
            <person name="Kuo R."/>
            <person name="Ohm R.A."/>
            <person name="Bhattacharya S.S."/>
            <person name="Shirouzu T."/>
            <person name="Yoshinaga Y."/>
            <person name="Martin F.M."/>
            <person name="Grigoriev I.V."/>
            <person name="Hibbett D.S."/>
        </authorList>
    </citation>
    <scope>NUCLEOTIDE SEQUENCE [LARGE SCALE GENOMIC DNA]</scope>
    <source>
        <strain evidence="2 3">HHB10207 ss-3</strain>
    </source>
</reference>
<dbReference type="AlphaFoldDB" id="A0A165XCI1"/>
<gene>
    <name evidence="2" type="ORF">SISSUDRAFT_1067230</name>
</gene>
<sequence>MLFQESSGILISELGPPSFHARCQQPISFRHSPPSYIPTTSNPEFNHFITLHHTKDRLDLVDLIQFYQLFVTLYPNQHSLPSHSRALCFIYGVGPTLEAQIQSTFPRQNLATWELWKLYGISQCIPDGSLGTLPRHHPSIVDRHRHLSLTLSLPPDIFPTSDPNLIPSADPTTPSLAHFALTALDVPTQCSSVPAETRAALVASLASPSTDIIFMLNCIPEPTQSNPKASADCLSHEITSTELTEEDSDSIIPSFVQPSTFPRFDFVAAISETDIRESSGTLEESTEIPRDAPEDIHAMSSQRPPSIDTDLDRQHHPIQHVR</sequence>
<proteinExistence type="predicted"/>
<keyword evidence="3" id="KW-1185">Reference proteome</keyword>